<keyword evidence="12" id="KW-1185">Reference proteome</keyword>
<dbReference type="OrthoDB" id="2569624at2"/>
<evidence type="ECO:0000256" key="1">
    <source>
        <dbReference type="ARBA" id="ARBA00004635"/>
    </source>
</evidence>
<dbReference type="Proteomes" id="UP000249890">
    <property type="component" value="Chromosome"/>
</dbReference>
<dbReference type="AlphaFoldDB" id="A0A2Z2KBN9"/>
<dbReference type="Pfam" id="PF25198">
    <property type="entry name" value="Spore_GerAC_N"/>
    <property type="match status" value="1"/>
</dbReference>
<dbReference type="PANTHER" id="PTHR35789">
    <property type="entry name" value="SPORE GERMINATION PROTEIN B3"/>
    <property type="match status" value="1"/>
</dbReference>
<evidence type="ECO:0000256" key="7">
    <source>
        <dbReference type="ARBA" id="ARBA00023288"/>
    </source>
</evidence>
<feature type="chain" id="PRO_5016365446" evidence="8">
    <location>
        <begin position="24"/>
        <end position="398"/>
    </location>
</feature>
<dbReference type="InterPro" id="IPR038501">
    <property type="entry name" value="Spore_GerAC_C_sf"/>
</dbReference>
<comment type="similarity">
    <text evidence="2">Belongs to the GerABKC lipoprotein family.</text>
</comment>
<keyword evidence="3" id="KW-0309">Germination</keyword>
<dbReference type="InterPro" id="IPR057336">
    <property type="entry name" value="GerAC_N"/>
</dbReference>
<dbReference type="NCBIfam" id="TIGR02887">
    <property type="entry name" value="spore_ger_x_C"/>
    <property type="match status" value="1"/>
</dbReference>
<dbReference type="KEGG" id="pdh:B9T62_06040"/>
<evidence type="ECO:0000256" key="3">
    <source>
        <dbReference type="ARBA" id="ARBA00022544"/>
    </source>
</evidence>
<accession>A0A2Z2KBN9</accession>
<proteinExistence type="inferred from homology"/>
<sequence length="398" mass="45628">MYKRGLAKLLLAAALLVSLPACWSSREIEDLSLYTGMALDQGKPSLVEKELEERGGSYKKRNTLTATLQIVPEKIIGNTKTKDKQQQQQRFFNISETGDSLLEIFRQFSIRRDRPIIGHHLKVIVVSEQLAAQENMRQLMDFVLRDNDIRPSCMVFLSEGNAAKTLTTTHPDEIPSFRLRDMIGNRFRTNKLMEGVNLSKLDALMHSKQSFILQNIVESESEVEFSGAGIIKGETGQFIGNLDQGDVESINWIKGEIKSGTIKAYDEADEVITYEIKSAESKITVKESADDELSFHVKIESTGRLIEKWNNQHRKLDEAYLKEFEKHFKQRLTEMINRTMLKMKTTYKVDVAGFGQRLSIEEPQKWKKVKDHWDEMFSTIPVTFEVKLTITDYGSFTE</sequence>
<evidence type="ECO:0000256" key="2">
    <source>
        <dbReference type="ARBA" id="ARBA00007886"/>
    </source>
</evidence>
<comment type="subcellular location">
    <subcellularLocation>
        <location evidence="1">Membrane</location>
        <topology evidence="1">Lipid-anchor</topology>
    </subcellularLocation>
</comment>
<evidence type="ECO:0000256" key="6">
    <source>
        <dbReference type="ARBA" id="ARBA00023139"/>
    </source>
</evidence>
<evidence type="ECO:0000259" key="10">
    <source>
        <dbReference type="Pfam" id="PF25198"/>
    </source>
</evidence>
<feature type="domain" description="Spore germination GerAC-like C-terminal" evidence="9">
    <location>
        <begin position="226"/>
        <end position="394"/>
    </location>
</feature>
<dbReference type="Gene3D" id="3.30.300.210">
    <property type="entry name" value="Nutrient germinant receptor protein C, domain 3"/>
    <property type="match status" value="1"/>
</dbReference>
<evidence type="ECO:0000313" key="11">
    <source>
        <dbReference type="EMBL" id="ASA20400.1"/>
    </source>
</evidence>
<evidence type="ECO:0000256" key="8">
    <source>
        <dbReference type="SAM" id="SignalP"/>
    </source>
</evidence>
<dbReference type="EMBL" id="CP021780">
    <property type="protein sequence ID" value="ASA20400.1"/>
    <property type="molecule type" value="Genomic_DNA"/>
</dbReference>
<dbReference type="PANTHER" id="PTHR35789:SF1">
    <property type="entry name" value="SPORE GERMINATION PROTEIN B3"/>
    <property type="match status" value="1"/>
</dbReference>
<keyword evidence="4 8" id="KW-0732">Signal</keyword>
<name>A0A2Z2KBN9_9BACL</name>
<dbReference type="GO" id="GO:0009847">
    <property type="term" value="P:spore germination"/>
    <property type="evidence" value="ECO:0007669"/>
    <property type="project" value="InterPro"/>
</dbReference>
<feature type="domain" description="Spore germination protein N-terminal" evidence="10">
    <location>
        <begin position="25"/>
        <end position="216"/>
    </location>
</feature>
<dbReference type="Pfam" id="PF05504">
    <property type="entry name" value="Spore_GerAC"/>
    <property type="match status" value="1"/>
</dbReference>
<reference evidence="11 12" key="1">
    <citation type="submission" date="2017-06" db="EMBL/GenBank/DDBJ databases">
        <title>Complete genome sequence of Paenibacillus donghaensis KCTC 13049T isolated from East Sea sediment, South Korea.</title>
        <authorList>
            <person name="Jung B.K."/>
            <person name="Hong S.-J."/>
            <person name="Shin J.-H."/>
        </authorList>
    </citation>
    <scope>NUCLEOTIDE SEQUENCE [LARGE SCALE GENOMIC DNA]</scope>
    <source>
        <strain evidence="11 12">KCTC 13049</strain>
    </source>
</reference>
<evidence type="ECO:0000313" key="12">
    <source>
        <dbReference type="Proteomes" id="UP000249890"/>
    </source>
</evidence>
<feature type="signal peptide" evidence="8">
    <location>
        <begin position="1"/>
        <end position="23"/>
    </location>
</feature>
<keyword evidence="7" id="KW-0449">Lipoprotein</keyword>
<protein>
    <submittedName>
        <fullName evidence="11">Spore gernimation protein GerC</fullName>
    </submittedName>
</protein>
<dbReference type="RefSeq" id="WP_087914420.1">
    <property type="nucleotide sequence ID" value="NZ_CP021780.1"/>
</dbReference>
<dbReference type="InterPro" id="IPR046953">
    <property type="entry name" value="Spore_GerAC-like_C"/>
</dbReference>
<evidence type="ECO:0000256" key="5">
    <source>
        <dbReference type="ARBA" id="ARBA00023136"/>
    </source>
</evidence>
<dbReference type="InterPro" id="IPR008844">
    <property type="entry name" value="Spore_GerAC-like"/>
</dbReference>
<gene>
    <name evidence="11" type="ORF">B9T62_06040</name>
</gene>
<dbReference type="GO" id="GO:0016020">
    <property type="term" value="C:membrane"/>
    <property type="evidence" value="ECO:0007669"/>
    <property type="project" value="UniProtKB-SubCell"/>
</dbReference>
<keyword evidence="6" id="KW-0564">Palmitate</keyword>
<evidence type="ECO:0000259" key="9">
    <source>
        <dbReference type="Pfam" id="PF05504"/>
    </source>
</evidence>
<keyword evidence="5" id="KW-0472">Membrane</keyword>
<evidence type="ECO:0000256" key="4">
    <source>
        <dbReference type="ARBA" id="ARBA00022729"/>
    </source>
</evidence>
<organism evidence="11 12">
    <name type="scientific">Paenibacillus donghaensis</name>
    <dbReference type="NCBI Taxonomy" id="414771"/>
    <lineage>
        <taxon>Bacteria</taxon>
        <taxon>Bacillati</taxon>
        <taxon>Bacillota</taxon>
        <taxon>Bacilli</taxon>
        <taxon>Bacillales</taxon>
        <taxon>Paenibacillaceae</taxon>
        <taxon>Paenibacillus</taxon>
    </lineage>
</organism>